<dbReference type="InterPro" id="IPR001790">
    <property type="entry name" value="Ribosomal_uL10"/>
</dbReference>
<reference evidence="4" key="1">
    <citation type="submission" date="2018-05" db="EMBL/GenBank/DDBJ databases">
        <authorList>
            <person name="Lanie J.A."/>
            <person name="Ng W.-L."/>
            <person name="Kazmierczak K.M."/>
            <person name="Andrzejewski T.M."/>
            <person name="Davidsen T.M."/>
            <person name="Wayne K.J."/>
            <person name="Tettelin H."/>
            <person name="Glass J.I."/>
            <person name="Rusch D."/>
            <person name="Podicherti R."/>
            <person name="Tsui H.-C.T."/>
            <person name="Winkler M.E."/>
        </authorList>
    </citation>
    <scope>NUCLEOTIDE SEQUENCE</scope>
</reference>
<name>A0A383BNR2_9ZZZZ</name>
<dbReference type="Pfam" id="PF00466">
    <property type="entry name" value="Ribosomal_L10"/>
    <property type="match status" value="1"/>
</dbReference>
<evidence type="ECO:0000256" key="2">
    <source>
        <dbReference type="ARBA" id="ARBA00022980"/>
    </source>
</evidence>
<evidence type="ECO:0000256" key="1">
    <source>
        <dbReference type="ARBA" id="ARBA00008889"/>
    </source>
</evidence>
<keyword evidence="3" id="KW-0687">Ribonucleoprotein</keyword>
<proteinExistence type="inferred from homology"/>
<comment type="similarity">
    <text evidence="1">Belongs to the universal ribosomal protein uL10 family.</text>
</comment>
<dbReference type="EMBL" id="UINC01201957">
    <property type="protein sequence ID" value="SVE21534.1"/>
    <property type="molecule type" value="Genomic_DNA"/>
</dbReference>
<dbReference type="CDD" id="cd05797">
    <property type="entry name" value="Ribosomal_L10"/>
    <property type="match status" value="1"/>
</dbReference>
<dbReference type="NCBIfam" id="NF000955">
    <property type="entry name" value="PRK00099.1-1"/>
    <property type="match status" value="1"/>
</dbReference>
<evidence type="ECO:0008006" key="5">
    <source>
        <dbReference type="Google" id="ProtNLM"/>
    </source>
</evidence>
<protein>
    <recommendedName>
        <fullName evidence="5">50S ribosomal protein L10</fullName>
    </recommendedName>
</protein>
<dbReference type="PANTHER" id="PTHR11560">
    <property type="entry name" value="39S RIBOSOMAL PROTEIN L10, MITOCHONDRIAL"/>
    <property type="match status" value="1"/>
</dbReference>
<keyword evidence="2" id="KW-0689">Ribosomal protein</keyword>
<evidence type="ECO:0000313" key="4">
    <source>
        <dbReference type="EMBL" id="SVE21534.1"/>
    </source>
</evidence>
<dbReference type="InterPro" id="IPR043141">
    <property type="entry name" value="Ribosomal_uL10-like_sf"/>
</dbReference>
<sequence>MPNQVKLDIVEKSTDRLKEASGIYFASYTGMNVNQATEFRKLCRETNVDYSITKNTLIKIAAKNAGYEDQFNNMIKGQIAIATSIEDPVAPARIIKKFNKKNNDILKVVGVFVEGNLYDSDKYEVLAELPTREELITQFASILNQPMTKLAGVLSATMTKLAGTLTSLKEQKQ</sequence>
<dbReference type="InterPro" id="IPR047865">
    <property type="entry name" value="Ribosomal_uL10_bac_type"/>
</dbReference>
<dbReference type="SUPFAM" id="SSF160369">
    <property type="entry name" value="Ribosomal protein L10-like"/>
    <property type="match status" value="1"/>
</dbReference>
<dbReference type="GO" id="GO:0005840">
    <property type="term" value="C:ribosome"/>
    <property type="evidence" value="ECO:0007669"/>
    <property type="project" value="UniProtKB-KW"/>
</dbReference>
<dbReference type="InterPro" id="IPR022973">
    <property type="entry name" value="Ribosomal_uL10_bac"/>
</dbReference>
<dbReference type="Gene3D" id="3.30.70.1730">
    <property type="match status" value="1"/>
</dbReference>
<dbReference type="Gene3D" id="6.10.250.290">
    <property type="match status" value="1"/>
</dbReference>
<accession>A0A383BNR2</accession>
<organism evidence="4">
    <name type="scientific">marine metagenome</name>
    <dbReference type="NCBI Taxonomy" id="408172"/>
    <lineage>
        <taxon>unclassified sequences</taxon>
        <taxon>metagenomes</taxon>
        <taxon>ecological metagenomes</taxon>
    </lineage>
</organism>
<gene>
    <name evidence="4" type="ORF">METZ01_LOCUS474388</name>
</gene>
<dbReference type="GO" id="GO:1990904">
    <property type="term" value="C:ribonucleoprotein complex"/>
    <property type="evidence" value="ECO:0007669"/>
    <property type="project" value="UniProtKB-KW"/>
</dbReference>
<evidence type="ECO:0000256" key="3">
    <source>
        <dbReference type="ARBA" id="ARBA00023274"/>
    </source>
</evidence>
<dbReference type="AlphaFoldDB" id="A0A383BNR2"/>
<dbReference type="HAMAP" id="MF_00362">
    <property type="entry name" value="Ribosomal_uL10"/>
    <property type="match status" value="1"/>
</dbReference>